<organism evidence="2 3">
    <name type="scientific">bacterium (Candidatus Gribaldobacteria) CG10_big_fil_rev_8_21_14_0_10_41_12</name>
    <dbReference type="NCBI Taxonomy" id="2014277"/>
    <lineage>
        <taxon>Bacteria</taxon>
        <taxon>Candidatus Gribaldobacteria</taxon>
    </lineage>
</organism>
<dbReference type="CDD" id="cd02440">
    <property type="entry name" value="AdoMet_MTases"/>
    <property type="match status" value="1"/>
</dbReference>
<dbReference type="InterPro" id="IPR011639">
    <property type="entry name" value="MethylTrfase_TaqI-like_dom"/>
</dbReference>
<protein>
    <recommendedName>
        <fullName evidence="1">Type II methyltransferase M.TaqI-like domain-containing protein</fullName>
    </recommendedName>
</protein>
<dbReference type="InterPro" id="IPR002052">
    <property type="entry name" value="DNA_methylase_N6_adenine_CS"/>
</dbReference>
<evidence type="ECO:0000259" key="1">
    <source>
        <dbReference type="Pfam" id="PF07669"/>
    </source>
</evidence>
<sequence>MPKRFMLKKQLGQFFTINADYILQGLADFIKDKKVMDPFAGNGDLLDWALKNNAQKVIGFDYDKKLVDGKKIFLNDSLNNYKEYQEYQFVIANPPYLHKNKANQEIKEKFFSGQHRIFEDLYQISVFEMMKNEEGILIVPLNFLSASNSQRIRDLFFEKFEIVKLNIFLERVFTDTTYNVIAFYFRKKKNNVGKNAISAVVFPENKKIDFHLEKKFGWQLGGDFLLKIKSAENKLGVGRLTEGDFRGGSFQARIAVQNIKEPQEAFIDKKFKNFLKSNILFLRAIDSKGGKKICLEDIRNYGLDGLVGKSTSRNMAHLIFGKPLTIEQQKTLMERFNGILNENREKYFSFFLTNFRDNGRKRISFNFVYKFLNYIYEQENAKQPSLF</sequence>
<dbReference type="GO" id="GO:0009007">
    <property type="term" value="F:site-specific DNA-methyltransferase (adenine-specific) activity"/>
    <property type="evidence" value="ECO:0007669"/>
    <property type="project" value="UniProtKB-EC"/>
</dbReference>
<feature type="domain" description="Type II methyltransferase M.TaqI-like" evidence="1">
    <location>
        <begin position="57"/>
        <end position="173"/>
    </location>
</feature>
<evidence type="ECO:0000313" key="2">
    <source>
        <dbReference type="EMBL" id="PIR91691.1"/>
    </source>
</evidence>
<proteinExistence type="predicted"/>
<dbReference type="InterPro" id="IPR029063">
    <property type="entry name" value="SAM-dependent_MTases_sf"/>
</dbReference>
<dbReference type="Gene3D" id="3.40.50.150">
    <property type="entry name" value="Vaccinia Virus protein VP39"/>
    <property type="match status" value="1"/>
</dbReference>
<dbReference type="GO" id="GO:0032259">
    <property type="term" value="P:methylation"/>
    <property type="evidence" value="ECO:0007669"/>
    <property type="project" value="InterPro"/>
</dbReference>
<evidence type="ECO:0000313" key="3">
    <source>
        <dbReference type="Proteomes" id="UP000228906"/>
    </source>
</evidence>
<dbReference type="SUPFAM" id="SSF53335">
    <property type="entry name" value="S-adenosyl-L-methionine-dependent methyltransferases"/>
    <property type="match status" value="1"/>
</dbReference>
<dbReference type="AlphaFoldDB" id="A0A2H0UXW9"/>
<accession>A0A2H0UXW9</accession>
<dbReference type="GO" id="GO:0003676">
    <property type="term" value="F:nucleic acid binding"/>
    <property type="evidence" value="ECO:0007669"/>
    <property type="project" value="InterPro"/>
</dbReference>
<dbReference type="Proteomes" id="UP000228906">
    <property type="component" value="Unassembled WGS sequence"/>
</dbReference>
<dbReference type="Pfam" id="PF07669">
    <property type="entry name" value="Eco57I"/>
    <property type="match status" value="1"/>
</dbReference>
<gene>
    <name evidence="2" type="ORF">COU03_01040</name>
</gene>
<reference evidence="3" key="1">
    <citation type="submission" date="2017-09" db="EMBL/GenBank/DDBJ databases">
        <title>Depth-based differentiation of microbial function through sediment-hosted aquifers and enrichment of novel symbionts in the deep terrestrial subsurface.</title>
        <authorList>
            <person name="Probst A.J."/>
            <person name="Ladd B."/>
            <person name="Jarett J.K."/>
            <person name="Geller-Mcgrath D.E."/>
            <person name="Sieber C.M.K."/>
            <person name="Emerson J.B."/>
            <person name="Anantharaman K."/>
            <person name="Thomas B.C."/>
            <person name="Malmstrom R."/>
            <person name="Stieglmeier M."/>
            <person name="Klingl A."/>
            <person name="Woyke T."/>
            <person name="Ryan C.M."/>
            <person name="Banfield J.F."/>
        </authorList>
    </citation>
    <scope>NUCLEOTIDE SEQUENCE [LARGE SCALE GENOMIC DNA]</scope>
</reference>
<name>A0A2H0UXW9_9BACT</name>
<dbReference type="PROSITE" id="PS00092">
    <property type="entry name" value="N6_MTASE"/>
    <property type="match status" value="1"/>
</dbReference>
<comment type="caution">
    <text evidence="2">The sequence shown here is derived from an EMBL/GenBank/DDBJ whole genome shotgun (WGS) entry which is preliminary data.</text>
</comment>
<dbReference type="GO" id="GO:0006304">
    <property type="term" value="P:DNA modification"/>
    <property type="evidence" value="ECO:0007669"/>
    <property type="project" value="InterPro"/>
</dbReference>
<dbReference type="EMBL" id="PFAV01000019">
    <property type="protein sequence ID" value="PIR91691.1"/>
    <property type="molecule type" value="Genomic_DNA"/>
</dbReference>